<evidence type="ECO:0000313" key="2">
    <source>
        <dbReference type="Proteomes" id="UP001055072"/>
    </source>
</evidence>
<reference evidence="1" key="1">
    <citation type="journal article" date="2021" name="Environ. Microbiol.">
        <title>Gene family expansions and transcriptome signatures uncover fungal adaptations to wood decay.</title>
        <authorList>
            <person name="Hage H."/>
            <person name="Miyauchi S."/>
            <person name="Viragh M."/>
            <person name="Drula E."/>
            <person name="Min B."/>
            <person name="Chaduli D."/>
            <person name="Navarro D."/>
            <person name="Favel A."/>
            <person name="Norest M."/>
            <person name="Lesage-Meessen L."/>
            <person name="Balint B."/>
            <person name="Merenyi Z."/>
            <person name="de Eugenio L."/>
            <person name="Morin E."/>
            <person name="Martinez A.T."/>
            <person name="Baldrian P."/>
            <person name="Stursova M."/>
            <person name="Martinez M.J."/>
            <person name="Novotny C."/>
            <person name="Magnuson J.K."/>
            <person name="Spatafora J.W."/>
            <person name="Maurice S."/>
            <person name="Pangilinan J."/>
            <person name="Andreopoulos W."/>
            <person name="LaButti K."/>
            <person name="Hundley H."/>
            <person name="Na H."/>
            <person name="Kuo A."/>
            <person name="Barry K."/>
            <person name="Lipzen A."/>
            <person name="Henrissat B."/>
            <person name="Riley R."/>
            <person name="Ahrendt S."/>
            <person name="Nagy L.G."/>
            <person name="Grigoriev I.V."/>
            <person name="Martin F."/>
            <person name="Rosso M.N."/>
        </authorList>
    </citation>
    <scope>NUCLEOTIDE SEQUENCE</scope>
    <source>
        <strain evidence="1">CBS 384.51</strain>
    </source>
</reference>
<dbReference type="EMBL" id="MU274944">
    <property type="protein sequence ID" value="KAI0084308.1"/>
    <property type="molecule type" value="Genomic_DNA"/>
</dbReference>
<accession>A0ACB8TQQ3</accession>
<sequence length="82" mass="9303">MSVSHPHSNGISHCDNKPSNILIDADVKIKLVNFKFGSMLRLPEGRRNSEPKWISLLPTWYVIDARLAIHFAQAARRGLPRL</sequence>
<comment type="caution">
    <text evidence="1">The sequence shown here is derived from an EMBL/GenBank/DDBJ whole genome shotgun (WGS) entry which is preliminary data.</text>
</comment>
<evidence type="ECO:0000313" key="1">
    <source>
        <dbReference type="EMBL" id="KAI0084308.1"/>
    </source>
</evidence>
<gene>
    <name evidence="1" type="ORF">BDY19DRAFT_997799</name>
</gene>
<organism evidence="1 2">
    <name type="scientific">Irpex rosettiformis</name>
    <dbReference type="NCBI Taxonomy" id="378272"/>
    <lineage>
        <taxon>Eukaryota</taxon>
        <taxon>Fungi</taxon>
        <taxon>Dikarya</taxon>
        <taxon>Basidiomycota</taxon>
        <taxon>Agaricomycotina</taxon>
        <taxon>Agaricomycetes</taxon>
        <taxon>Polyporales</taxon>
        <taxon>Irpicaceae</taxon>
        <taxon>Irpex</taxon>
    </lineage>
</organism>
<protein>
    <submittedName>
        <fullName evidence="1">Uncharacterized protein</fullName>
    </submittedName>
</protein>
<proteinExistence type="predicted"/>
<name>A0ACB8TQQ3_9APHY</name>
<keyword evidence="2" id="KW-1185">Reference proteome</keyword>
<dbReference type="Proteomes" id="UP001055072">
    <property type="component" value="Unassembled WGS sequence"/>
</dbReference>